<evidence type="ECO:0000313" key="1">
    <source>
        <dbReference type="EMBL" id="QHT68984.1"/>
    </source>
</evidence>
<dbReference type="AlphaFoldDB" id="A0A6C0GMD1"/>
<dbReference type="Proteomes" id="UP000480178">
    <property type="component" value="Chromosome"/>
</dbReference>
<keyword evidence="2" id="KW-1185">Reference proteome</keyword>
<accession>A0A6C0GMD1</accession>
<dbReference type="KEGG" id="rhoz:GXP67_21180"/>
<reference evidence="1 2" key="1">
    <citation type="submission" date="2020-01" db="EMBL/GenBank/DDBJ databases">
        <authorList>
            <person name="Kim M.K."/>
        </authorList>
    </citation>
    <scope>NUCLEOTIDE SEQUENCE [LARGE SCALE GENOMIC DNA]</scope>
    <source>
        <strain evidence="1 2">172606-1</strain>
    </source>
</reference>
<evidence type="ECO:0000313" key="2">
    <source>
        <dbReference type="Proteomes" id="UP000480178"/>
    </source>
</evidence>
<proteinExistence type="predicted"/>
<sequence length="153" mass="17872">MEEITQGGRPKEGLESLPPLWKENILYAYSLGASDVEIKAWIYGVRGSFSNDLWDRWIKEEREFWETISSGRMIAEAFYHKIGRENLTNPRFNHQAWYLHMKNRFSWKDKLDITTGNEPINQLTEKEVDKKINDLIRKVAAARPDSADEESPA</sequence>
<dbReference type="RefSeq" id="WP_162444979.1">
    <property type="nucleotide sequence ID" value="NZ_CP048222.1"/>
</dbReference>
<gene>
    <name evidence="1" type="ORF">GXP67_21180</name>
</gene>
<dbReference type="EMBL" id="CP048222">
    <property type="protein sequence ID" value="QHT68984.1"/>
    <property type="molecule type" value="Genomic_DNA"/>
</dbReference>
<name>A0A6C0GMD1_9BACT</name>
<organism evidence="1 2">
    <name type="scientific">Rhodocytophaga rosea</name>
    <dbReference type="NCBI Taxonomy" id="2704465"/>
    <lineage>
        <taxon>Bacteria</taxon>
        <taxon>Pseudomonadati</taxon>
        <taxon>Bacteroidota</taxon>
        <taxon>Cytophagia</taxon>
        <taxon>Cytophagales</taxon>
        <taxon>Rhodocytophagaceae</taxon>
        <taxon>Rhodocytophaga</taxon>
    </lineage>
</organism>
<protein>
    <submittedName>
        <fullName evidence="1">Uncharacterized protein</fullName>
    </submittedName>
</protein>